<dbReference type="Proteomes" id="UP000011715">
    <property type="component" value="Unassembled WGS sequence"/>
</dbReference>
<evidence type="ECO:0000313" key="4">
    <source>
        <dbReference type="Proteomes" id="UP000011715"/>
    </source>
</evidence>
<feature type="region of interest" description="Disordered" evidence="1">
    <location>
        <begin position="50"/>
        <end position="69"/>
    </location>
</feature>
<reference evidence="4" key="2">
    <citation type="submission" date="2010-05" db="EMBL/GenBank/DDBJ databases">
        <title>The genome sequence of Magnaporthe poae strain ATCC 64411.</title>
        <authorList>
            <person name="Ma L.-J."/>
            <person name="Dead R."/>
            <person name="Young S."/>
            <person name="Zeng Q."/>
            <person name="Koehrsen M."/>
            <person name="Alvarado L."/>
            <person name="Berlin A."/>
            <person name="Chapman S.B."/>
            <person name="Chen Z."/>
            <person name="Freedman E."/>
            <person name="Gellesch M."/>
            <person name="Goldberg J."/>
            <person name="Griggs A."/>
            <person name="Gujja S."/>
            <person name="Heilman E.R."/>
            <person name="Heiman D."/>
            <person name="Hepburn T."/>
            <person name="Howarth C."/>
            <person name="Jen D."/>
            <person name="Larson L."/>
            <person name="Mehta T."/>
            <person name="Neiman D."/>
            <person name="Pearson M."/>
            <person name="Roberts A."/>
            <person name="Saif S."/>
            <person name="Shea T."/>
            <person name="Shenoy N."/>
            <person name="Sisk P."/>
            <person name="Stolte C."/>
            <person name="Sykes S."/>
            <person name="Walk T."/>
            <person name="White J."/>
            <person name="Yandava C."/>
            <person name="Haas B."/>
            <person name="Nusbaum C."/>
            <person name="Birren B."/>
        </authorList>
    </citation>
    <scope>NUCLEOTIDE SEQUENCE [LARGE SCALE GENOMIC DNA]</scope>
    <source>
        <strain evidence="4">ATCC 64411 / 73-15</strain>
    </source>
</reference>
<dbReference type="VEuPathDB" id="FungiDB:MAPG_07850"/>
<reference evidence="3" key="4">
    <citation type="journal article" date="2015" name="G3 (Bethesda)">
        <title>Genome sequences of three phytopathogenic species of the Magnaporthaceae family of fungi.</title>
        <authorList>
            <person name="Okagaki L.H."/>
            <person name="Nunes C.C."/>
            <person name="Sailsbery J."/>
            <person name="Clay B."/>
            <person name="Brown D."/>
            <person name="John T."/>
            <person name="Oh Y."/>
            <person name="Young N."/>
            <person name="Fitzgerald M."/>
            <person name="Haas B.J."/>
            <person name="Zeng Q."/>
            <person name="Young S."/>
            <person name="Adiconis X."/>
            <person name="Fan L."/>
            <person name="Levin J.Z."/>
            <person name="Mitchell T.K."/>
            <person name="Okubara P.A."/>
            <person name="Farman M.L."/>
            <person name="Kohn L.M."/>
            <person name="Birren B."/>
            <person name="Ma L.-J."/>
            <person name="Dean R.A."/>
        </authorList>
    </citation>
    <scope>NUCLEOTIDE SEQUENCE</scope>
    <source>
        <strain evidence="3">ATCC 64411 / 73-15</strain>
    </source>
</reference>
<reference evidence="3" key="5">
    <citation type="submission" date="2015-06" db="UniProtKB">
        <authorList>
            <consortium name="EnsemblFungi"/>
        </authorList>
    </citation>
    <scope>IDENTIFICATION</scope>
    <source>
        <strain evidence="3">ATCC 64411</strain>
    </source>
</reference>
<organism evidence="3 4">
    <name type="scientific">Magnaporthiopsis poae (strain ATCC 64411 / 73-15)</name>
    <name type="common">Kentucky bluegrass fungus</name>
    <name type="synonym">Magnaporthe poae</name>
    <dbReference type="NCBI Taxonomy" id="644358"/>
    <lineage>
        <taxon>Eukaryota</taxon>
        <taxon>Fungi</taxon>
        <taxon>Dikarya</taxon>
        <taxon>Ascomycota</taxon>
        <taxon>Pezizomycotina</taxon>
        <taxon>Sordariomycetes</taxon>
        <taxon>Sordariomycetidae</taxon>
        <taxon>Magnaporthales</taxon>
        <taxon>Magnaporthaceae</taxon>
        <taxon>Magnaporthiopsis</taxon>
    </lineage>
</organism>
<dbReference type="AlphaFoldDB" id="A0A0C4E5S6"/>
<reference evidence="2" key="1">
    <citation type="submission" date="2010-05" db="EMBL/GenBank/DDBJ databases">
        <title>The Genome Sequence of Magnaporthe poae strain ATCC 64411.</title>
        <authorList>
            <consortium name="The Broad Institute Genome Sequencing Platform"/>
            <consortium name="Broad Institute Genome Sequencing Center for Infectious Disease"/>
            <person name="Ma L.-J."/>
            <person name="Dead R."/>
            <person name="Young S."/>
            <person name="Zeng Q."/>
            <person name="Koehrsen M."/>
            <person name="Alvarado L."/>
            <person name="Berlin A."/>
            <person name="Chapman S.B."/>
            <person name="Chen Z."/>
            <person name="Freedman E."/>
            <person name="Gellesch M."/>
            <person name="Goldberg J."/>
            <person name="Griggs A."/>
            <person name="Gujja S."/>
            <person name="Heilman E.R."/>
            <person name="Heiman D."/>
            <person name="Hepburn T."/>
            <person name="Howarth C."/>
            <person name="Jen D."/>
            <person name="Larson L."/>
            <person name="Mehta T."/>
            <person name="Neiman D."/>
            <person name="Pearson M."/>
            <person name="Roberts A."/>
            <person name="Saif S."/>
            <person name="Shea T."/>
            <person name="Shenoy N."/>
            <person name="Sisk P."/>
            <person name="Stolte C."/>
            <person name="Sykes S."/>
            <person name="Walk T."/>
            <person name="White J."/>
            <person name="Yandava C."/>
            <person name="Haas B."/>
            <person name="Nusbaum C."/>
            <person name="Birren B."/>
        </authorList>
    </citation>
    <scope>NUCLEOTIDE SEQUENCE</scope>
    <source>
        <strain evidence="2">ATCC 64411</strain>
    </source>
</reference>
<dbReference type="EMBL" id="GL876972">
    <property type="protein sequence ID" value="KLU88869.1"/>
    <property type="molecule type" value="Genomic_DNA"/>
</dbReference>
<feature type="region of interest" description="Disordered" evidence="1">
    <location>
        <begin position="172"/>
        <end position="215"/>
    </location>
</feature>
<feature type="compositionally biased region" description="Polar residues" evidence="1">
    <location>
        <begin position="105"/>
        <end position="114"/>
    </location>
</feature>
<dbReference type="EMBL" id="ADBL01001903">
    <property type="status" value="NOT_ANNOTATED_CDS"/>
    <property type="molecule type" value="Genomic_DNA"/>
</dbReference>
<protein>
    <submittedName>
        <fullName evidence="2 3">Uncharacterized protein</fullName>
    </submittedName>
</protein>
<accession>A0A0C4E5S6</accession>
<feature type="compositionally biased region" description="Polar residues" evidence="1">
    <location>
        <begin position="193"/>
        <end position="204"/>
    </location>
</feature>
<name>A0A0C4E5S6_MAGP6</name>
<reference evidence="2" key="3">
    <citation type="submission" date="2011-03" db="EMBL/GenBank/DDBJ databases">
        <title>Annotation of Magnaporthe poae ATCC 64411.</title>
        <authorList>
            <person name="Ma L.-J."/>
            <person name="Dead R."/>
            <person name="Young S.K."/>
            <person name="Zeng Q."/>
            <person name="Gargeya S."/>
            <person name="Fitzgerald M."/>
            <person name="Haas B."/>
            <person name="Abouelleil A."/>
            <person name="Alvarado L."/>
            <person name="Arachchi H.M."/>
            <person name="Berlin A."/>
            <person name="Brown A."/>
            <person name="Chapman S.B."/>
            <person name="Chen Z."/>
            <person name="Dunbar C."/>
            <person name="Freedman E."/>
            <person name="Gearin G."/>
            <person name="Gellesch M."/>
            <person name="Goldberg J."/>
            <person name="Griggs A."/>
            <person name="Gujja S."/>
            <person name="Heiman D."/>
            <person name="Howarth C."/>
            <person name="Larson L."/>
            <person name="Lui A."/>
            <person name="MacDonald P.J.P."/>
            <person name="Mehta T."/>
            <person name="Montmayeur A."/>
            <person name="Murphy C."/>
            <person name="Neiman D."/>
            <person name="Pearson M."/>
            <person name="Priest M."/>
            <person name="Roberts A."/>
            <person name="Saif S."/>
            <person name="Shea T."/>
            <person name="Shenoy N."/>
            <person name="Sisk P."/>
            <person name="Stolte C."/>
            <person name="Sykes S."/>
            <person name="Yandava C."/>
            <person name="Wortman J."/>
            <person name="Nusbaum C."/>
            <person name="Birren B."/>
        </authorList>
    </citation>
    <scope>NUCLEOTIDE SEQUENCE</scope>
    <source>
        <strain evidence="2">ATCC 64411</strain>
    </source>
</reference>
<sequence length="283" mass="30486">MAEARDAGGGMELGPPWPGGWVMETGNKKKKKKKNTLTLYSIRQAQSLAQLGTTRRNERKGAKKQRRWNLQMQAGTGSDWAGATLVAITTRQRVPLSEAIPPSPTSDHSNSSLLSPWPGPLQPACRSLFFHLQPRSAHHRSKKKTPRAHEVLSTPGCPIALPAPLFLSLLGQPQTSSPATKGSRDARCKGKCNPSQAKDVSRSATAPGERDEENLREVEGPAISACLHSRHLFLSRPTWLQSSEVLQQGTARPRSLAAPSLAGWLADICAAAFLPTAAAMVTS</sequence>
<proteinExistence type="predicted"/>
<keyword evidence="4" id="KW-1185">Reference proteome</keyword>
<evidence type="ECO:0000313" key="2">
    <source>
        <dbReference type="EMBL" id="KLU88869.1"/>
    </source>
</evidence>
<evidence type="ECO:0000313" key="3">
    <source>
        <dbReference type="EnsemblFungi" id="MAPG_07850T0"/>
    </source>
</evidence>
<evidence type="ECO:0000256" key="1">
    <source>
        <dbReference type="SAM" id="MobiDB-lite"/>
    </source>
</evidence>
<feature type="region of interest" description="Disordered" evidence="1">
    <location>
        <begin position="1"/>
        <end position="34"/>
    </location>
</feature>
<dbReference type="EnsemblFungi" id="MAPG_07850T0">
    <property type="protein sequence ID" value="MAPG_07850T0"/>
    <property type="gene ID" value="MAPG_07850"/>
</dbReference>
<gene>
    <name evidence="2" type="ORF">MAPG_07850</name>
</gene>
<feature type="region of interest" description="Disordered" evidence="1">
    <location>
        <begin position="97"/>
        <end position="117"/>
    </location>
</feature>